<reference evidence="1" key="1">
    <citation type="submission" date="2020-04" db="EMBL/GenBank/DDBJ databases">
        <authorList>
            <person name="Chiriac C."/>
            <person name="Salcher M."/>
            <person name="Ghai R."/>
            <person name="Kavagutti S V."/>
        </authorList>
    </citation>
    <scope>NUCLEOTIDE SEQUENCE</scope>
</reference>
<protein>
    <recommendedName>
        <fullName evidence="2">PD-(D/E)XK nuclease superfamily</fullName>
    </recommendedName>
</protein>
<proteinExistence type="predicted"/>
<evidence type="ECO:0008006" key="2">
    <source>
        <dbReference type="Google" id="ProtNLM"/>
    </source>
</evidence>
<organism evidence="1">
    <name type="scientific">uncultured Caudovirales phage</name>
    <dbReference type="NCBI Taxonomy" id="2100421"/>
    <lineage>
        <taxon>Viruses</taxon>
        <taxon>Duplodnaviria</taxon>
        <taxon>Heunggongvirae</taxon>
        <taxon>Uroviricota</taxon>
        <taxon>Caudoviricetes</taxon>
        <taxon>Peduoviridae</taxon>
        <taxon>Maltschvirus</taxon>
        <taxon>Maltschvirus maltsch</taxon>
    </lineage>
</organism>
<gene>
    <name evidence="1" type="ORF">UFOVP601_45</name>
</gene>
<sequence length="392" mass="43419">MKMPTSQHTTQQAIVKWYEAKPQDHRPHMGASLIGHQCERHIWNNFRWVLKPTFPGRVLRLFSTGQREEGRILDELRGIGATVWETDPDTGDQWRVSACNGHFGGSLDGVAQGLPEAPKSTAVLEFKTHSHKSFTDLIAKRVQVGKPQHYDQMTVYMGLMELDRAMYIAVDKDTDDMYCEWVHFDADRFGQLLARAQRLIDMTEPPPRISEDPANWQCKFCSFHAACHGDTAAEDNCRTCVHSTPIVKAAWSCAVKGRALNTAQQKAGCSQHLMIPALVPYAIAVDGGDNWVGYQHKTTGIAFVNGVAVDGYGPAFSSKELHRCPGVLVEDVALMKATFPDAKVISGSNGIAFSDMKDDDFMKAPTKPVTPAMKETKRKNAAALEALKTFKG</sequence>
<dbReference type="InterPro" id="IPR011604">
    <property type="entry name" value="PDDEXK-like_dom_sf"/>
</dbReference>
<evidence type="ECO:0000313" key="1">
    <source>
        <dbReference type="EMBL" id="CAB4151979.1"/>
    </source>
</evidence>
<name>A0A6J5N8E3_9CAUD</name>
<dbReference type="EMBL" id="LR796569">
    <property type="protein sequence ID" value="CAB4151979.1"/>
    <property type="molecule type" value="Genomic_DNA"/>
</dbReference>
<accession>A0A6J5N8E3</accession>
<dbReference type="Gene3D" id="3.90.320.10">
    <property type="match status" value="1"/>
</dbReference>